<sequence length="656" mass="77174">MRLQKLLTIIIPQHSENELGIFKLLSSINNQVGIDFSTVNIMIIGDGGYQLKTSFFKHFNNLDIEYIYYKNAHGPGYARQYGLERTHSKYLAYMDADDVLNTVNALWKFVNLIKNTGDHQVIFSRYIEEHQSDEKGENSYTVREFNPSAAYGKWINVQYIREHKFCWHPELKRAYEDTFFLDLIITFADDIYYLDSPTYTWLYHSGSIVRSMTDYNKACLDQYVRENRFWAQEISRRAPQRLFFDINNGLTNIYNFYVLHPPLKEIKNKFLREVKLYLTENIADINLSYAVQLLKKNYPQENEQGFTEFWTKQLRGLSDNIWSTKVPKIEKDLTIVVPFGGTRLNELYNLMSSIDFQINFDLQRLEVMIVNDGGPITEAAELQKYFPKLDIHWINQSERSGPGPARSSGLKAAQGKYVMFCDADDQLHTVDSLYLMQLEVQREPAAQIIMAKYVNEQLDNDGKRVLAEWNYNFGAVYPSWFRIDFLRSYAIDFHPKIHSYYEDTFFCGLAFRVARRTVFSERKIYTHCLNPNSLIHKKIELKQREFLIEYCKENYYWFKEAKQRFPEQVSADLNNFAIDLYYMYTSYAISTATLEAELKEITHKIVKENTIYWHGWNSDLQKAADNKGEGDAKRISSSGLNEFIKTFMQPEEVSEF</sequence>
<gene>
    <name evidence="2" type="ORF">FD15_GL000203</name>
</gene>
<organism evidence="2 3">
    <name type="scientific">Liquorilactobacillus sucicola DSM 21376 = JCM 15457</name>
    <dbReference type="NCBI Taxonomy" id="1423806"/>
    <lineage>
        <taxon>Bacteria</taxon>
        <taxon>Bacillati</taxon>
        <taxon>Bacillota</taxon>
        <taxon>Bacilli</taxon>
        <taxon>Lactobacillales</taxon>
        <taxon>Lactobacillaceae</taxon>
        <taxon>Liquorilactobacillus</taxon>
    </lineage>
</organism>
<protein>
    <recommendedName>
        <fullName evidence="1">Glycosyltransferase 2-like domain-containing protein</fullName>
    </recommendedName>
</protein>
<accession>A0A023CZ41</accession>
<dbReference type="AlphaFoldDB" id="A0A023CZ41"/>
<dbReference type="EMBL" id="AYZF01000008">
    <property type="protein sequence ID" value="KRN06653.1"/>
    <property type="molecule type" value="Genomic_DNA"/>
</dbReference>
<proteinExistence type="predicted"/>
<dbReference type="RefSeq" id="WP_034989549.1">
    <property type="nucleotide sequence ID" value="NZ_AYZF01000008.1"/>
</dbReference>
<dbReference type="InterPro" id="IPR001173">
    <property type="entry name" value="Glyco_trans_2-like"/>
</dbReference>
<evidence type="ECO:0000259" key="1">
    <source>
        <dbReference type="Pfam" id="PF00535"/>
    </source>
</evidence>
<name>A0A023CZ41_9LACO</name>
<reference evidence="2 3" key="1">
    <citation type="journal article" date="2015" name="Genome Announc.">
        <title>Expanding the biotechnology potential of lactobacilli through comparative genomics of 213 strains and associated genera.</title>
        <authorList>
            <person name="Sun Z."/>
            <person name="Harris H.M."/>
            <person name="McCann A."/>
            <person name="Guo C."/>
            <person name="Argimon S."/>
            <person name="Zhang W."/>
            <person name="Yang X."/>
            <person name="Jeffery I.B."/>
            <person name="Cooney J.C."/>
            <person name="Kagawa T.F."/>
            <person name="Liu W."/>
            <person name="Song Y."/>
            <person name="Salvetti E."/>
            <person name="Wrobel A."/>
            <person name="Rasinkangas P."/>
            <person name="Parkhill J."/>
            <person name="Rea M.C."/>
            <person name="O'Sullivan O."/>
            <person name="Ritari J."/>
            <person name="Douillard F.P."/>
            <person name="Paul Ross R."/>
            <person name="Yang R."/>
            <person name="Briner A.E."/>
            <person name="Felis G.E."/>
            <person name="de Vos W.M."/>
            <person name="Barrangou R."/>
            <person name="Klaenhammer T.R."/>
            <person name="Caufield P.W."/>
            <person name="Cui Y."/>
            <person name="Zhang H."/>
            <person name="O'Toole P.W."/>
        </authorList>
    </citation>
    <scope>NUCLEOTIDE SEQUENCE [LARGE SCALE GENOMIC DNA]</scope>
    <source>
        <strain evidence="2 3">DSM 21376</strain>
    </source>
</reference>
<comment type="caution">
    <text evidence="2">The sequence shown here is derived from an EMBL/GenBank/DDBJ whole genome shotgun (WGS) entry which is preliminary data.</text>
</comment>
<dbReference type="PANTHER" id="PTHR22916:SF3">
    <property type="entry name" value="UDP-GLCNAC:BETAGAL BETA-1,3-N-ACETYLGLUCOSAMINYLTRANSFERASE-LIKE PROTEIN 1"/>
    <property type="match status" value="1"/>
</dbReference>
<dbReference type="Pfam" id="PF00535">
    <property type="entry name" value="Glycos_transf_2"/>
    <property type="match status" value="2"/>
</dbReference>
<dbReference type="CDD" id="cd00761">
    <property type="entry name" value="Glyco_tranf_GTA_type"/>
    <property type="match status" value="2"/>
</dbReference>
<dbReference type="Gene3D" id="3.90.550.10">
    <property type="entry name" value="Spore Coat Polysaccharide Biosynthesis Protein SpsA, Chain A"/>
    <property type="match status" value="2"/>
</dbReference>
<dbReference type="PANTHER" id="PTHR22916">
    <property type="entry name" value="GLYCOSYLTRANSFERASE"/>
    <property type="match status" value="1"/>
</dbReference>
<dbReference type="InterPro" id="IPR029044">
    <property type="entry name" value="Nucleotide-diphossugar_trans"/>
</dbReference>
<dbReference type="GO" id="GO:0016758">
    <property type="term" value="F:hexosyltransferase activity"/>
    <property type="evidence" value="ECO:0007669"/>
    <property type="project" value="UniProtKB-ARBA"/>
</dbReference>
<dbReference type="eggNOG" id="COG0463">
    <property type="taxonomic scope" value="Bacteria"/>
</dbReference>
<keyword evidence="3" id="KW-1185">Reference proteome</keyword>
<feature type="domain" description="Glycosyltransferase 2-like" evidence="1">
    <location>
        <begin position="8"/>
        <end position="139"/>
    </location>
</feature>
<dbReference type="SUPFAM" id="SSF53448">
    <property type="entry name" value="Nucleotide-diphospho-sugar transferases"/>
    <property type="match status" value="2"/>
</dbReference>
<evidence type="ECO:0000313" key="2">
    <source>
        <dbReference type="EMBL" id="KRN06653.1"/>
    </source>
</evidence>
<dbReference type="PATRIC" id="fig|1423806.3.peg.206"/>
<feature type="domain" description="Glycosyltransferase 2-like" evidence="1">
    <location>
        <begin position="357"/>
        <end position="519"/>
    </location>
</feature>
<dbReference type="OrthoDB" id="2275557at2"/>
<dbReference type="STRING" id="1423806.FD15_GL000203"/>
<dbReference type="Proteomes" id="UP000050961">
    <property type="component" value="Unassembled WGS sequence"/>
</dbReference>
<evidence type="ECO:0000313" key="3">
    <source>
        <dbReference type="Proteomes" id="UP000050961"/>
    </source>
</evidence>